<feature type="domain" description="EF-hand" evidence="17">
    <location>
        <begin position="218"/>
        <end position="249"/>
    </location>
</feature>
<evidence type="ECO:0000256" key="13">
    <source>
        <dbReference type="ARBA" id="ARBA00023002"/>
    </source>
</evidence>
<name>A0ABD1I520_SALDI</name>
<feature type="region of interest" description="Disordered" evidence="15">
    <location>
        <begin position="1"/>
        <end position="32"/>
    </location>
</feature>
<accession>A0ABD1I520</accession>
<keyword evidence="9" id="KW-0274">FAD</keyword>
<comment type="caution">
    <text evidence="19">The sequence shown here is derived from an EMBL/GenBank/DDBJ whole genome shotgun (WGS) entry which is preliminary data.</text>
</comment>
<dbReference type="Gene3D" id="3.40.50.80">
    <property type="entry name" value="Nucleotide-binding domain of ferredoxin-NADP reductase (FNR) module"/>
    <property type="match status" value="1"/>
</dbReference>
<sequence length="902" mass="101408">MKNKEGIHHHRRHSDTESVGSGGKKSAHFTLPGDSTAADDYVEITLDLHEDSVEVHSVTAAGGGAVEDPDLKILAKGLEKKSSFGSSVARNASTRIRQELKRLASLTRHPQQPVKRLDRTKSAAAQALKGLKFISKTEGGAAWSGVEKRFDELTSATSNEMLPRSLFGECIGMKGSKEFAGELFDALSRRRNISGDSITKEQLKDFWDQIADQSFDCRLKTFFDMVDKDADGRITEDEVREIITLSASANRLSNIQKQADEYARLIMEELDPSNLGHIMIENLETLLLQGAVQSGGGESRNLSKMLSEKLRRTEEHVLQRLYSDGRYFVADNWQRVWVMAVWMGVMAALFAYKYVEYRNKNAFAVMSHCVCAAKGAAETLKLNMALILLPMCRNTITWLRNRTRLGAVVPFDDNVNFHKVIAIAIGIGVGTHAISHLTCDFPRLLRASSEEYEKVVQYFGNDQPNSYWHYVKGFEGVTGIVMVVLMAIAFTLASPMFRRNKVHLPKPLDKLAGFNAFWYSHHLFIIVYTLLILHGIKLYMTHEWYKKTTWMYLAIPITIYAAERLIRAFRSSIKAVKILKVAVYPGNVLSLHMSKPQGFNYKSGQYIFVNCAAVSPFEWHPFSITSAPMEDYLSVHIRTLGDWTRQLKTVFSEVCQPPPTGKSGLLRADFLQGENNPNFPKVLIDGPYGAPTQDYKDYDVVLLVGLGIGATPMISVVKDIVNNIKAMEEEENATEEGEGSEPGPMLSSPVHKRKMGSGSEKYDFKTTRAYFYWVTREQGSFEWFKGVMNEVAEMDRKGVIEMHNYCTSVYEEGDARSALIAMLQSINHAKNGVDIVSGTRVKSHFAKPNWRTVYKRIALNHPNSRVGVFYCGAPPPVAELRNLACDFSHKTSTKFEFHKENF</sequence>
<dbReference type="SUPFAM" id="SSF52343">
    <property type="entry name" value="Ferredoxin reductase-like, C-terminal NADP-linked domain"/>
    <property type="match status" value="1"/>
</dbReference>
<dbReference type="GO" id="GO:0005886">
    <property type="term" value="C:plasma membrane"/>
    <property type="evidence" value="ECO:0007669"/>
    <property type="project" value="UniProtKB-ARBA"/>
</dbReference>
<keyword evidence="20" id="KW-1185">Reference proteome</keyword>
<feature type="region of interest" description="Disordered" evidence="15">
    <location>
        <begin position="728"/>
        <end position="758"/>
    </location>
</feature>
<dbReference type="SUPFAM" id="SSF47473">
    <property type="entry name" value="EF-hand"/>
    <property type="match status" value="1"/>
</dbReference>
<dbReference type="InterPro" id="IPR017927">
    <property type="entry name" value="FAD-bd_FR_type"/>
</dbReference>
<keyword evidence="12 16" id="KW-1133">Transmembrane helix</keyword>
<keyword evidence="6" id="KW-0285">Flavoprotein</keyword>
<dbReference type="Pfam" id="PF08414">
    <property type="entry name" value="NADPH_Ox"/>
    <property type="match status" value="1"/>
</dbReference>
<feature type="transmembrane region" description="Helical" evidence="16">
    <location>
        <begin position="336"/>
        <end position="355"/>
    </location>
</feature>
<dbReference type="Proteomes" id="UP001567538">
    <property type="component" value="Unassembled WGS sequence"/>
</dbReference>
<dbReference type="Pfam" id="PF08022">
    <property type="entry name" value="FAD_binding_8"/>
    <property type="match status" value="1"/>
</dbReference>
<evidence type="ECO:0000256" key="12">
    <source>
        <dbReference type="ARBA" id="ARBA00022989"/>
    </source>
</evidence>
<dbReference type="SUPFAM" id="SSF63380">
    <property type="entry name" value="Riboflavin synthase domain-like"/>
    <property type="match status" value="1"/>
</dbReference>
<feature type="transmembrane region" description="Helical" evidence="16">
    <location>
        <begin position="476"/>
        <end position="497"/>
    </location>
</feature>
<dbReference type="Pfam" id="PF08030">
    <property type="entry name" value="NAD_binding_6"/>
    <property type="match status" value="1"/>
</dbReference>
<evidence type="ECO:0000256" key="1">
    <source>
        <dbReference type="ARBA" id="ARBA00004141"/>
    </source>
</evidence>
<keyword evidence="14 16" id="KW-0472">Membrane</keyword>
<evidence type="ECO:0000256" key="11">
    <source>
        <dbReference type="ARBA" id="ARBA00022857"/>
    </source>
</evidence>
<dbReference type="GO" id="GO:0004601">
    <property type="term" value="F:peroxidase activity"/>
    <property type="evidence" value="ECO:0007669"/>
    <property type="project" value="UniProtKB-KW"/>
</dbReference>
<reference evidence="19 20" key="1">
    <citation type="submission" date="2024-06" db="EMBL/GenBank/DDBJ databases">
        <title>A chromosome level genome sequence of Diviner's sage (Salvia divinorum).</title>
        <authorList>
            <person name="Ford S.A."/>
            <person name="Ro D.-K."/>
            <person name="Ness R.W."/>
            <person name="Phillips M.A."/>
        </authorList>
    </citation>
    <scope>NUCLEOTIDE SEQUENCE [LARGE SCALE GENOMIC DNA]</scope>
    <source>
        <strain evidence="19">SAF-2024a</strain>
        <tissue evidence="19">Leaf</tissue>
    </source>
</reference>
<gene>
    <name evidence="19" type="ORF">AAHA92_06244</name>
</gene>
<evidence type="ECO:0000256" key="7">
    <source>
        <dbReference type="ARBA" id="ARBA00022692"/>
    </source>
</evidence>
<dbReference type="FunFam" id="2.40.30.10:FF:000019">
    <property type="entry name" value="Respiratory burst oxidase homolog A"/>
    <property type="match status" value="1"/>
</dbReference>
<dbReference type="Gene3D" id="1.10.238.10">
    <property type="entry name" value="EF-hand"/>
    <property type="match status" value="1"/>
</dbReference>
<keyword evidence="11" id="KW-0521">NADP</keyword>
<dbReference type="FunFam" id="1.10.238.10:FF:000049">
    <property type="entry name" value="Respiratory burst oxidase homolog A"/>
    <property type="match status" value="1"/>
</dbReference>
<evidence type="ECO:0000259" key="18">
    <source>
        <dbReference type="PROSITE" id="PS51384"/>
    </source>
</evidence>
<evidence type="ECO:0000256" key="14">
    <source>
        <dbReference type="ARBA" id="ARBA00023136"/>
    </source>
</evidence>
<organism evidence="19 20">
    <name type="scientific">Salvia divinorum</name>
    <name type="common">Maria pastora</name>
    <name type="synonym">Diviner's sage</name>
    <dbReference type="NCBI Taxonomy" id="28513"/>
    <lineage>
        <taxon>Eukaryota</taxon>
        <taxon>Viridiplantae</taxon>
        <taxon>Streptophyta</taxon>
        <taxon>Embryophyta</taxon>
        <taxon>Tracheophyta</taxon>
        <taxon>Spermatophyta</taxon>
        <taxon>Magnoliopsida</taxon>
        <taxon>eudicotyledons</taxon>
        <taxon>Gunneridae</taxon>
        <taxon>Pentapetalae</taxon>
        <taxon>asterids</taxon>
        <taxon>lamiids</taxon>
        <taxon>Lamiales</taxon>
        <taxon>Lamiaceae</taxon>
        <taxon>Nepetoideae</taxon>
        <taxon>Mentheae</taxon>
        <taxon>Salviinae</taxon>
        <taxon>Salvia</taxon>
        <taxon>Salvia subgen. Calosphace</taxon>
    </lineage>
</organism>
<comment type="subunit">
    <text evidence="3">Monomer and homodimer.</text>
</comment>
<dbReference type="PANTHER" id="PTHR11972">
    <property type="entry name" value="NADPH OXIDASE"/>
    <property type="match status" value="1"/>
</dbReference>
<keyword evidence="8" id="KW-0479">Metal-binding</keyword>
<keyword evidence="4" id="KW-0597">Phosphoprotein</keyword>
<dbReference type="PROSITE" id="PS50222">
    <property type="entry name" value="EF_HAND_2"/>
    <property type="match status" value="1"/>
</dbReference>
<evidence type="ECO:0000256" key="4">
    <source>
        <dbReference type="ARBA" id="ARBA00022553"/>
    </source>
</evidence>
<dbReference type="InterPro" id="IPR013112">
    <property type="entry name" value="FAD-bd_8"/>
</dbReference>
<keyword evidence="13" id="KW-0560">Oxidoreductase</keyword>
<protein>
    <submittedName>
        <fullName evidence="19">Respiratory burst oxidase protein C-like</fullName>
    </submittedName>
</protein>
<dbReference type="InterPro" id="IPR017938">
    <property type="entry name" value="Riboflavin_synthase-like_b-brl"/>
</dbReference>
<keyword evidence="10" id="KW-0106">Calcium</keyword>
<evidence type="ECO:0000313" key="20">
    <source>
        <dbReference type="Proteomes" id="UP001567538"/>
    </source>
</evidence>
<dbReference type="Pfam" id="PF01794">
    <property type="entry name" value="Ferric_reduct"/>
    <property type="match status" value="1"/>
</dbReference>
<dbReference type="PANTHER" id="PTHR11972:SF152">
    <property type="entry name" value="RESPIRATORY BURST OXIDASE HOMOLOG PROTEIN C"/>
    <property type="match status" value="1"/>
</dbReference>
<dbReference type="InterPro" id="IPR013130">
    <property type="entry name" value="Fe3_Rdtase_TM_dom"/>
</dbReference>
<dbReference type="InterPro" id="IPR000778">
    <property type="entry name" value="Cyt_b245_heavy_chain"/>
</dbReference>
<dbReference type="InterPro" id="IPR011992">
    <property type="entry name" value="EF-hand-dom_pair"/>
</dbReference>
<dbReference type="PROSITE" id="PS00018">
    <property type="entry name" value="EF_HAND_1"/>
    <property type="match status" value="1"/>
</dbReference>
<evidence type="ECO:0000256" key="3">
    <source>
        <dbReference type="ARBA" id="ARBA00011407"/>
    </source>
</evidence>
<dbReference type="InterPro" id="IPR002048">
    <property type="entry name" value="EF_hand_dom"/>
</dbReference>
<dbReference type="InterPro" id="IPR013121">
    <property type="entry name" value="Fe_red_NAD-bd_6"/>
</dbReference>
<dbReference type="InterPro" id="IPR039261">
    <property type="entry name" value="FNR_nucleotide-bd"/>
</dbReference>
<evidence type="ECO:0000256" key="9">
    <source>
        <dbReference type="ARBA" id="ARBA00022827"/>
    </source>
</evidence>
<dbReference type="CDD" id="cd00051">
    <property type="entry name" value="EFh"/>
    <property type="match status" value="1"/>
</dbReference>
<dbReference type="CDD" id="cd06186">
    <property type="entry name" value="NOX_Duox_like_FAD_NADP"/>
    <property type="match status" value="1"/>
</dbReference>
<dbReference type="AlphaFoldDB" id="A0ABD1I520"/>
<evidence type="ECO:0000256" key="10">
    <source>
        <dbReference type="ARBA" id="ARBA00022837"/>
    </source>
</evidence>
<dbReference type="FunFam" id="3.40.50.80:FF:000007">
    <property type="entry name" value="Respiratory burst oxidase protein A"/>
    <property type="match status" value="1"/>
</dbReference>
<evidence type="ECO:0000259" key="17">
    <source>
        <dbReference type="PROSITE" id="PS50222"/>
    </source>
</evidence>
<keyword evidence="5" id="KW-0575">Peroxidase</keyword>
<feature type="domain" description="FAD-binding FR-type" evidence="18">
    <location>
        <begin position="566"/>
        <end position="694"/>
    </location>
</feature>
<feature type="transmembrane region" description="Helical" evidence="16">
    <location>
        <begin position="517"/>
        <end position="536"/>
    </location>
</feature>
<dbReference type="PRINTS" id="PR00466">
    <property type="entry name" value="GP91PHOX"/>
</dbReference>
<dbReference type="GO" id="GO:0046872">
    <property type="term" value="F:metal ion binding"/>
    <property type="evidence" value="ECO:0007669"/>
    <property type="project" value="UniProtKB-KW"/>
</dbReference>
<comment type="subcellular location">
    <subcellularLocation>
        <location evidence="1">Membrane</location>
        <topology evidence="1">Multi-pass membrane protein</topology>
    </subcellularLocation>
</comment>
<dbReference type="Gene3D" id="2.40.30.10">
    <property type="entry name" value="Translation factors"/>
    <property type="match status" value="1"/>
</dbReference>
<evidence type="ECO:0000313" key="19">
    <source>
        <dbReference type="EMBL" id="KAL1563821.1"/>
    </source>
</evidence>
<evidence type="ECO:0000256" key="15">
    <source>
        <dbReference type="SAM" id="MobiDB-lite"/>
    </source>
</evidence>
<evidence type="ECO:0000256" key="8">
    <source>
        <dbReference type="ARBA" id="ARBA00022723"/>
    </source>
</evidence>
<evidence type="ECO:0000256" key="2">
    <source>
        <dbReference type="ARBA" id="ARBA00007975"/>
    </source>
</evidence>
<dbReference type="InterPro" id="IPR018247">
    <property type="entry name" value="EF_Hand_1_Ca_BS"/>
</dbReference>
<proteinExistence type="inferred from homology"/>
<evidence type="ECO:0000256" key="6">
    <source>
        <dbReference type="ARBA" id="ARBA00022630"/>
    </source>
</evidence>
<dbReference type="InterPro" id="IPR050369">
    <property type="entry name" value="RBOH/FRE"/>
</dbReference>
<keyword evidence="7 16" id="KW-0812">Transmembrane</keyword>
<feature type="compositionally biased region" description="Acidic residues" evidence="15">
    <location>
        <begin position="728"/>
        <end position="739"/>
    </location>
</feature>
<dbReference type="EMBL" id="JBEAFC010000003">
    <property type="protein sequence ID" value="KAL1563821.1"/>
    <property type="molecule type" value="Genomic_DNA"/>
</dbReference>
<dbReference type="PROSITE" id="PS51384">
    <property type="entry name" value="FAD_FR"/>
    <property type="match status" value="1"/>
</dbReference>
<dbReference type="SFLD" id="SFLDG01169">
    <property type="entry name" value="NADPH_oxidase_subgroup_(NOX)"/>
    <property type="match status" value="1"/>
</dbReference>
<comment type="similarity">
    <text evidence="2">Belongs to the RBOH (TC 5.B.1.3) family.</text>
</comment>
<evidence type="ECO:0000256" key="16">
    <source>
        <dbReference type="SAM" id="Phobius"/>
    </source>
</evidence>
<dbReference type="InterPro" id="IPR013623">
    <property type="entry name" value="NADPH_Ox"/>
</dbReference>
<evidence type="ECO:0000256" key="5">
    <source>
        <dbReference type="ARBA" id="ARBA00022559"/>
    </source>
</evidence>
<feature type="transmembrane region" description="Helical" evidence="16">
    <location>
        <begin position="548"/>
        <end position="566"/>
    </location>
</feature>